<evidence type="ECO:0000313" key="2">
    <source>
        <dbReference type="EMBL" id="MBB2172071.1"/>
    </source>
</evidence>
<evidence type="ECO:0000313" key="3">
    <source>
        <dbReference type="Proteomes" id="UP000577891"/>
    </source>
</evidence>
<dbReference type="EMBL" id="JABEQE010000005">
    <property type="protein sequence ID" value="MBB2172071.1"/>
    <property type="molecule type" value="Genomic_DNA"/>
</dbReference>
<organism evidence="2 3">
    <name type="scientific">Gluconacetobacter asukensis</name>
    <dbReference type="NCBI Taxonomy" id="1017181"/>
    <lineage>
        <taxon>Bacteria</taxon>
        <taxon>Pseudomonadati</taxon>
        <taxon>Pseudomonadota</taxon>
        <taxon>Alphaproteobacteria</taxon>
        <taxon>Acetobacterales</taxon>
        <taxon>Acetobacteraceae</taxon>
        <taxon>Gluconacetobacter</taxon>
    </lineage>
</organism>
<keyword evidence="3" id="KW-1185">Reference proteome</keyword>
<proteinExistence type="predicted"/>
<feature type="domain" description="Putative Flp pilus-assembly TadG-like N-terminal" evidence="1">
    <location>
        <begin position="1"/>
        <end position="44"/>
    </location>
</feature>
<comment type="caution">
    <text evidence="2">The sequence shown here is derived from an EMBL/GenBank/DDBJ whole genome shotgun (WGS) entry which is preliminary data.</text>
</comment>
<dbReference type="Pfam" id="PF13400">
    <property type="entry name" value="Tad"/>
    <property type="match status" value="1"/>
</dbReference>
<sequence>MALLVALALPVLMGVLGLGIDVSYWAMTRLELQRVADIAAVAGGCALRGQGAGC</sequence>
<evidence type="ECO:0000259" key="1">
    <source>
        <dbReference type="Pfam" id="PF13400"/>
    </source>
</evidence>
<reference evidence="2 3" key="1">
    <citation type="submission" date="2020-04" db="EMBL/GenBank/DDBJ databases">
        <title>Description of novel Gluconacetobacter.</title>
        <authorList>
            <person name="Sombolestani A."/>
        </authorList>
    </citation>
    <scope>NUCLEOTIDE SEQUENCE [LARGE SCALE GENOMIC DNA]</scope>
    <source>
        <strain evidence="2 3">LMG 27724</strain>
    </source>
</reference>
<name>A0A7W4IZU7_9PROT</name>
<protein>
    <recommendedName>
        <fullName evidence="1">Putative Flp pilus-assembly TadG-like N-terminal domain-containing protein</fullName>
    </recommendedName>
</protein>
<dbReference type="Proteomes" id="UP000577891">
    <property type="component" value="Unassembled WGS sequence"/>
</dbReference>
<gene>
    <name evidence="2" type="ORF">HLH35_08030</name>
</gene>
<dbReference type="AlphaFoldDB" id="A0A7W4IZU7"/>
<dbReference type="RefSeq" id="WP_182978642.1">
    <property type="nucleotide sequence ID" value="NZ_BAABGB010000006.1"/>
</dbReference>
<accession>A0A7W4IZU7</accession>
<dbReference type="InterPro" id="IPR028087">
    <property type="entry name" value="Tad_N"/>
</dbReference>